<dbReference type="AlphaFoldDB" id="A0A437MCA1"/>
<name>A0A437MCA1_9PROT</name>
<proteinExistence type="predicted"/>
<gene>
    <name evidence="1" type="ORF">EOD42_16925</name>
</gene>
<comment type="caution">
    <text evidence="1">The sequence shown here is derived from an EMBL/GenBank/DDBJ whole genome shotgun (WGS) entry which is preliminary data.</text>
</comment>
<protein>
    <submittedName>
        <fullName evidence="1">Uncharacterized protein</fullName>
    </submittedName>
</protein>
<evidence type="ECO:0000313" key="1">
    <source>
        <dbReference type="EMBL" id="RVT95267.1"/>
    </source>
</evidence>
<evidence type="ECO:0000313" key="2">
    <source>
        <dbReference type="Proteomes" id="UP000282957"/>
    </source>
</evidence>
<sequence>MSVTVSIPTVGGMPVEDANPLPVLPARVANVVTGALTSGGLTGDAFIPLAPDFNISIWGNWTGSIALERSLDGGATWLPYTYSDGTAVAWSLNISTSWAEPEAAIRYRLRAGNITGTANWRLSQ</sequence>
<keyword evidence="2" id="KW-1185">Reference proteome</keyword>
<dbReference type="EMBL" id="SACL01000006">
    <property type="protein sequence ID" value="RVT95267.1"/>
    <property type="molecule type" value="Genomic_DNA"/>
</dbReference>
<dbReference type="Proteomes" id="UP000282957">
    <property type="component" value="Unassembled WGS sequence"/>
</dbReference>
<reference evidence="1 2" key="1">
    <citation type="submission" date="2019-01" db="EMBL/GenBank/DDBJ databases">
        <authorList>
            <person name="Chen W.-M."/>
        </authorList>
    </citation>
    <scope>NUCLEOTIDE SEQUENCE [LARGE SCALE GENOMIC DNA]</scope>
    <source>
        <strain evidence="1 2">CCP-6</strain>
    </source>
</reference>
<accession>A0A437MCA1</accession>
<organism evidence="1 2">
    <name type="scientific">Rhodovarius crocodyli</name>
    <dbReference type="NCBI Taxonomy" id="1979269"/>
    <lineage>
        <taxon>Bacteria</taxon>
        <taxon>Pseudomonadati</taxon>
        <taxon>Pseudomonadota</taxon>
        <taxon>Alphaproteobacteria</taxon>
        <taxon>Acetobacterales</taxon>
        <taxon>Roseomonadaceae</taxon>
        <taxon>Rhodovarius</taxon>
    </lineage>
</organism>
<dbReference type="OrthoDB" id="7565359at2"/>